<dbReference type="EC" id="3.1.3.-" evidence="2"/>
<name>A0ABW0LST6_9BACL</name>
<dbReference type="InterPro" id="IPR013078">
    <property type="entry name" value="His_Pase_superF_clade-1"/>
</dbReference>
<dbReference type="Pfam" id="PF00300">
    <property type="entry name" value="His_Phos_1"/>
    <property type="match status" value="1"/>
</dbReference>
<gene>
    <name evidence="2" type="ORF">ACFPPD_03405</name>
</gene>
<evidence type="ECO:0000313" key="2">
    <source>
        <dbReference type="EMBL" id="MFC5467751.1"/>
    </source>
</evidence>
<keyword evidence="1 2" id="KW-0378">Hydrolase</keyword>
<dbReference type="SUPFAM" id="SSF53254">
    <property type="entry name" value="Phosphoglycerate mutase-like"/>
    <property type="match status" value="1"/>
</dbReference>
<dbReference type="InterPro" id="IPR051695">
    <property type="entry name" value="Phosphoglycerate_Mutase"/>
</dbReference>
<dbReference type="InterPro" id="IPR029033">
    <property type="entry name" value="His_PPase_superfam"/>
</dbReference>
<dbReference type="Gene3D" id="3.40.50.1240">
    <property type="entry name" value="Phosphoglycerate mutase-like"/>
    <property type="match status" value="1"/>
</dbReference>
<proteinExistence type="predicted"/>
<evidence type="ECO:0000313" key="3">
    <source>
        <dbReference type="Proteomes" id="UP001596105"/>
    </source>
</evidence>
<accession>A0ABW0LST6</accession>
<reference evidence="3" key="1">
    <citation type="journal article" date="2019" name="Int. J. Syst. Evol. Microbiol.">
        <title>The Global Catalogue of Microorganisms (GCM) 10K type strain sequencing project: providing services to taxonomists for standard genome sequencing and annotation.</title>
        <authorList>
            <consortium name="The Broad Institute Genomics Platform"/>
            <consortium name="The Broad Institute Genome Sequencing Center for Infectious Disease"/>
            <person name="Wu L."/>
            <person name="Ma J."/>
        </authorList>
    </citation>
    <scope>NUCLEOTIDE SEQUENCE [LARGE SCALE GENOMIC DNA]</scope>
    <source>
        <strain evidence="3">CCUG 57113</strain>
    </source>
</reference>
<sequence>MTMATRMGWIRHGITEWNRLGKIQGVTDIPLSEEGAEQARKLAERLSAEGGHWDGIYCSDLKRARRTAEILAERLDIPLVTDARLRERSFGKAEGMTPEERLAEWGVDWRANVPDQESDEVIRARGHDFVDEFSRRHPGQSWLIVTHGSFLARMLQSLCDDLTDSHLHNMSLTILERQAEDLKNNWKPHLHNCTLHLAAPSVKR</sequence>
<dbReference type="SMART" id="SM00855">
    <property type="entry name" value="PGAM"/>
    <property type="match status" value="1"/>
</dbReference>
<protein>
    <submittedName>
        <fullName evidence="2">Histidine phosphatase family protein</fullName>
        <ecNumber evidence="2">3.1.3.-</ecNumber>
    </submittedName>
</protein>
<keyword evidence="3" id="KW-1185">Reference proteome</keyword>
<dbReference type="EMBL" id="JBHSMH010000005">
    <property type="protein sequence ID" value="MFC5467751.1"/>
    <property type="molecule type" value="Genomic_DNA"/>
</dbReference>
<evidence type="ECO:0000256" key="1">
    <source>
        <dbReference type="ARBA" id="ARBA00022801"/>
    </source>
</evidence>
<dbReference type="GO" id="GO:0016787">
    <property type="term" value="F:hydrolase activity"/>
    <property type="evidence" value="ECO:0007669"/>
    <property type="project" value="UniProtKB-KW"/>
</dbReference>
<dbReference type="PANTHER" id="PTHR46517">
    <property type="entry name" value="FRUCTOSE-2,6-BISPHOSPHATASE TIGAR"/>
    <property type="match status" value="1"/>
</dbReference>
<comment type="caution">
    <text evidence="2">The sequence shown here is derived from an EMBL/GenBank/DDBJ whole genome shotgun (WGS) entry which is preliminary data.</text>
</comment>
<dbReference type="RefSeq" id="WP_209743136.1">
    <property type="nucleotide sequence ID" value="NZ_JBHSMH010000005.1"/>
</dbReference>
<organism evidence="2 3">
    <name type="scientific">Cohnella suwonensis</name>
    <dbReference type="NCBI Taxonomy" id="696072"/>
    <lineage>
        <taxon>Bacteria</taxon>
        <taxon>Bacillati</taxon>
        <taxon>Bacillota</taxon>
        <taxon>Bacilli</taxon>
        <taxon>Bacillales</taxon>
        <taxon>Paenibacillaceae</taxon>
        <taxon>Cohnella</taxon>
    </lineage>
</organism>
<dbReference type="PANTHER" id="PTHR46517:SF1">
    <property type="entry name" value="FRUCTOSE-2,6-BISPHOSPHATASE TIGAR"/>
    <property type="match status" value="1"/>
</dbReference>
<dbReference type="CDD" id="cd07067">
    <property type="entry name" value="HP_PGM_like"/>
    <property type="match status" value="1"/>
</dbReference>
<dbReference type="Proteomes" id="UP001596105">
    <property type="component" value="Unassembled WGS sequence"/>
</dbReference>